<sequence length="60" mass="6294">MDRRTVYINLDDADLACTAEGVELNTDVAVVVLSGALDSFERLGRTIVASGANITDGPVL</sequence>
<organism evidence="1 2">
    <name type="scientific">Brachybacterium huguangmaarense</name>
    <dbReference type="NCBI Taxonomy" id="1652028"/>
    <lineage>
        <taxon>Bacteria</taxon>
        <taxon>Bacillati</taxon>
        <taxon>Actinomycetota</taxon>
        <taxon>Actinomycetes</taxon>
        <taxon>Micrococcales</taxon>
        <taxon>Dermabacteraceae</taxon>
        <taxon>Brachybacterium</taxon>
    </lineage>
</organism>
<keyword evidence="2" id="KW-1185">Reference proteome</keyword>
<evidence type="ECO:0000313" key="1">
    <source>
        <dbReference type="EMBL" id="UYG15790.1"/>
    </source>
</evidence>
<gene>
    <name evidence="1" type="ORF">BRM3_09040</name>
</gene>
<proteinExistence type="predicted"/>
<dbReference type="RefSeq" id="WP_263593004.1">
    <property type="nucleotide sequence ID" value="NZ_CP107020.1"/>
</dbReference>
<protein>
    <submittedName>
        <fullName evidence="1">Uncharacterized protein</fullName>
    </submittedName>
</protein>
<dbReference type="Proteomes" id="UP001164305">
    <property type="component" value="Chromosome"/>
</dbReference>
<reference evidence="1" key="1">
    <citation type="submission" date="2022-10" db="EMBL/GenBank/DDBJ databases">
        <title>Whole-Genome Sequencing of Brachybacterium huguangmaarense BRM-3, Isolated from Betula schmidtii.</title>
        <authorList>
            <person name="Haam D."/>
        </authorList>
    </citation>
    <scope>NUCLEOTIDE SEQUENCE</scope>
    <source>
        <strain evidence="1">BRM-3</strain>
    </source>
</reference>
<evidence type="ECO:0000313" key="2">
    <source>
        <dbReference type="Proteomes" id="UP001164305"/>
    </source>
</evidence>
<dbReference type="EMBL" id="CP107020">
    <property type="protein sequence ID" value="UYG15790.1"/>
    <property type="molecule type" value="Genomic_DNA"/>
</dbReference>
<accession>A0ABY6FXZ7</accession>
<name>A0ABY6FXZ7_9MICO</name>